<organism evidence="2 3">
    <name type="scientific">Pseudoalteromonas piratica</name>
    <dbReference type="NCBI Taxonomy" id="1348114"/>
    <lineage>
        <taxon>Bacteria</taxon>
        <taxon>Pseudomonadati</taxon>
        <taxon>Pseudomonadota</taxon>
        <taxon>Gammaproteobacteria</taxon>
        <taxon>Alteromonadales</taxon>
        <taxon>Pseudoalteromonadaceae</taxon>
        <taxon>Pseudoalteromonas</taxon>
    </lineage>
</organism>
<name>A0A0A7EE65_9GAMM</name>
<dbReference type="EMBL" id="CP009888">
    <property type="protein sequence ID" value="AIY64307.1"/>
    <property type="molecule type" value="Genomic_DNA"/>
</dbReference>
<keyword evidence="1" id="KW-0732">Signal</keyword>
<sequence length="386" mass="43080">MKNKSSLLMASLALFLSANTYGNQLATNPTVEELRLDKIYKYDATLVNKDALSLFAKKWSAVKDFEQAKQLLHRTGNDLWLKIKSQVKSNKRYDDRPLYWQRLATKTAIKAQPLVFSQSELELLLEVFETASRGYDDIDYRHNTAKQIFLTGFDPFLLDKNIGQSNPSGLAVLNLDGKVIEFNGIKAEINAVIVPVRYEDFDNGEIESLLAPIYLGGQVDLVSTISMGREHFDLERFPGKRRSVKAPDNLNVLSGGTKEAPIISKLAGETLSGDEFVEFSLPVTAMQKAKGKYQVIDNLRVVTLEKGELQPKLLSELDGLTAVSGGGGGYLSNEISYRSIRLQNQLGTQVPTGHIHTPRIKEFDDKTNKAIVNQIEEMLKQAIRSL</sequence>
<dbReference type="eggNOG" id="COG2039">
    <property type="taxonomic scope" value="Bacteria"/>
</dbReference>
<dbReference type="SUPFAM" id="SSF53182">
    <property type="entry name" value="Pyrrolidone carboxyl peptidase (pyroglutamate aminopeptidase)"/>
    <property type="match status" value="1"/>
</dbReference>
<gene>
    <name evidence="2" type="ORF">OM33_03410</name>
</gene>
<dbReference type="InterPro" id="IPR036440">
    <property type="entry name" value="Peptidase_C15-like_sf"/>
</dbReference>
<dbReference type="KEGG" id="pseo:OM33_03410"/>
<keyword evidence="3" id="KW-1185">Reference proteome</keyword>
<dbReference type="STRING" id="1348114.OM33_03410"/>
<accession>A0A0A7EE65</accession>
<feature type="chain" id="PRO_5002037864" description="Pyrrolidone-carboxylate peptidase" evidence="1">
    <location>
        <begin position="23"/>
        <end position="386"/>
    </location>
</feature>
<protein>
    <recommendedName>
        <fullName evidence="4">Pyrrolidone-carboxylate peptidase</fullName>
    </recommendedName>
</protein>
<proteinExistence type="predicted"/>
<evidence type="ECO:0008006" key="4">
    <source>
        <dbReference type="Google" id="ProtNLM"/>
    </source>
</evidence>
<dbReference type="OrthoDB" id="4555199at2"/>
<evidence type="ECO:0000313" key="2">
    <source>
        <dbReference type="EMBL" id="AIY64307.1"/>
    </source>
</evidence>
<dbReference type="HOGENOM" id="CLU_048887_0_0_6"/>
<dbReference type="RefSeq" id="WP_038638782.1">
    <property type="nucleotide sequence ID" value="NZ_CP009888.1"/>
</dbReference>
<dbReference type="Proteomes" id="UP000030341">
    <property type="component" value="Chromosome 1"/>
</dbReference>
<evidence type="ECO:0000256" key="1">
    <source>
        <dbReference type="SAM" id="SignalP"/>
    </source>
</evidence>
<evidence type="ECO:0000313" key="3">
    <source>
        <dbReference type="Proteomes" id="UP000030341"/>
    </source>
</evidence>
<feature type="signal peptide" evidence="1">
    <location>
        <begin position="1"/>
        <end position="22"/>
    </location>
</feature>
<reference evidence="2 3" key="1">
    <citation type="submission" date="2014-11" db="EMBL/GenBank/DDBJ databases">
        <title>Complete Genome Sequence of Pseudoalteromonas sp. Strain OCN003 Isolated from Kaneohe Bay, Oahu, Hawaii.</title>
        <authorList>
            <person name="Beurmann S."/>
            <person name="Videau P."/>
            <person name="Ushijima B."/>
            <person name="Smith A.M."/>
            <person name="Aeby G.S."/>
            <person name="Callahan S.M."/>
            <person name="Belcaid M."/>
        </authorList>
    </citation>
    <scope>NUCLEOTIDE SEQUENCE [LARGE SCALE GENOMIC DNA]</scope>
    <source>
        <strain evidence="2 3">OCN003</strain>
    </source>
</reference>
<dbReference type="Gene3D" id="3.40.630.20">
    <property type="entry name" value="Peptidase C15, pyroglutamyl peptidase I-like"/>
    <property type="match status" value="1"/>
</dbReference>
<dbReference type="AlphaFoldDB" id="A0A0A7EE65"/>